<dbReference type="GO" id="GO:0046872">
    <property type="term" value="F:metal ion binding"/>
    <property type="evidence" value="ECO:0007669"/>
    <property type="project" value="UniProtKB-KW"/>
</dbReference>
<feature type="compositionally biased region" description="Basic and acidic residues" evidence="6">
    <location>
        <begin position="728"/>
        <end position="740"/>
    </location>
</feature>
<dbReference type="Pfam" id="PF04879">
    <property type="entry name" value="Molybdop_Fe4S4"/>
    <property type="match status" value="1"/>
</dbReference>
<dbReference type="EMBL" id="JABXYM010000001">
    <property type="protein sequence ID" value="MCR6097943.1"/>
    <property type="molecule type" value="Genomic_DNA"/>
</dbReference>
<dbReference type="InterPro" id="IPR006963">
    <property type="entry name" value="Mopterin_OxRdtase_4Fe-4S_dom"/>
</dbReference>
<dbReference type="PANTHER" id="PTHR43105">
    <property type="entry name" value="RESPIRATORY NITRATE REDUCTASE"/>
    <property type="match status" value="1"/>
</dbReference>
<dbReference type="GO" id="GO:0016020">
    <property type="term" value="C:membrane"/>
    <property type="evidence" value="ECO:0007669"/>
    <property type="project" value="TreeGrafter"/>
</dbReference>
<dbReference type="CDD" id="cd00508">
    <property type="entry name" value="MopB_CT_Fdh-Nap-like"/>
    <property type="match status" value="1"/>
</dbReference>
<dbReference type="InterPro" id="IPR006655">
    <property type="entry name" value="Mopterin_OxRdtase_prok_CS"/>
</dbReference>
<gene>
    <name evidence="8" type="ORF">HXA33_15505</name>
</gene>
<dbReference type="Pfam" id="PF01568">
    <property type="entry name" value="Molydop_binding"/>
    <property type="match status" value="1"/>
</dbReference>
<dbReference type="InterPro" id="IPR009010">
    <property type="entry name" value="Asp_de-COase-like_dom_sf"/>
</dbReference>
<dbReference type="InterPro" id="IPR006656">
    <property type="entry name" value="Mopterin_OxRdtase"/>
</dbReference>
<evidence type="ECO:0000256" key="5">
    <source>
        <dbReference type="ARBA" id="ARBA00023014"/>
    </source>
</evidence>
<dbReference type="RefSeq" id="WP_257822313.1">
    <property type="nucleotide sequence ID" value="NZ_JABXYM010000001.1"/>
</dbReference>
<dbReference type="Gene3D" id="2.20.25.90">
    <property type="entry name" value="ADC-like domains"/>
    <property type="match status" value="1"/>
</dbReference>
<dbReference type="PROSITE" id="PS51669">
    <property type="entry name" value="4FE4S_MOW_BIS_MGD"/>
    <property type="match status" value="1"/>
</dbReference>
<sequence length="740" mass="82137">MDDFLKHFRSKQLEKSQETLLPTQCPYCSVQCSMTLIEEAFMTTKQYKAKPNKEDTTSGGRMCIKGANAHQHVYHKERITSPLLKIDGEFVPISWELAIEYITERFHSIQTHDGNDAIGVYGGGSLTNEEAYLLGKFARVALKTKHIDYNGRFCMSAAAAASNAVFGLDRGLTNSLSDIPHTNVIILAGTNIADCQPTIVPYFRQAKKNGAYIIVIDPRETATAKLADLHLKVRPGTDSVLANGLLKVIKQEGYIDDTFIKSRTKGFENLNTHLDSFTLDDVSSITGVPIKDIIKAGRQYGIAKDGFIFTARGVEQHANGSDTVKQFINLVLATGKIGRHASGFGSITGQGNGQGGREHGQKADQLPGYRSIENDLDRKLIASFWNIDEKDLPRKGVSAYEMIEKMMDEDITALFIMGSNPIVSNPNAILAKKALQKLKFLVVVDMFISETAELADLILPSSSYLEDEGTMTNLEGKVTLRQGERPPPKDVKHDWEILCLLAKALNKENGFEFTSAKQIFDELRLASRGSKADYFGISYERLSHEALAWPCPHQDHSGTPRLFETRFAHSDGKAIFSPLGRIPDGYGAPPEYPLLLTTGRVMAHYLTGVQTRRSPDLLKKSPEPLVEMHPETAARYHIQHDELIHLYSIQGSVVMRACLTNKIRKDTLFAPFHWGGSQAINRLVAPFLDPVCHMPAFKLTYAGMKPITEKIESQDTGGLNYETVDQGSSERKEKSTRLNV</sequence>
<dbReference type="SMART" id="SM00926">
    <property type="entry name" value="Molybdop_Fe4S4"/>
    <property type="match status" value="1"/>
</dbReference>
<dbReference type="PANTHER" id="PTHR43105:SF10">
    <property type="entry name" value="NADH-QUINONE OXIDOREDUCTASE SUBUNIT G"/>
    <property type="match status" value="1"/>
</dbReference>
<dbReference type="Proteomes" id="UP001057753">
    <property type="component" value="Unassembled WGS sequence"/>
</dbReference>
<comment type="cofactor">
    <cofactor evidence="1">
        <name>Mo-bis(molybdopterin guanine dinucleotide)</name>
        <dbReference type="ChEBI" id="CHEBI:60539"/>
    </cofactor>
</comment>
<evidence type="ECO:0000313" key="8">
    <source>
        <dbReference type="EMBL" id="MCR6097943.1"/>
    </source>
</evidence>
<evidence type="ECO:0000259" key="7">
    <source>
        <dbReference type="PROSITE" id="PS51669"/>
    </source>
</evidence>
<evidence type="ECO:0000256" key="6">
    <source>
        <dbReference type="SAM" id="MobiDB-lite"/>
    </source>
</evidence>
<dbReference type="SUPFAM" id="SSF53706">
    <property type="entry name" value="Formate dehydrogenase/DMSO reductase, domains 1-3"/>
    <property type="match status" value="1"/>
</dbReference>
<dbReference type="InterPro" id="IPR006657">
    <property type="entry name" value="MoPterin_dinucl-bd_dom"/>
</dbReference>
<keyword evidence="3" id="KW-0479">Metal-binding</keyword>
<keyword evidence="5" id="KW-0411">Iron-sulfur</keyword>
<name>A0A9Q4B3X0_SALAG</name>
<protein>
    <submittedName>
        <fullName evidence="8">Molybdopterin-dependent oxidoreductase</fullName>
    </submittedName>
</protein>
<accession>A0A9Q4B3X0</accession>
<organism evidence="8 9">
    <name type="scientific">Salipaludibacillus agaradhaerens</name>
    <name type="common">Bacillus agaradhaerens</name>
    <dbReference type="NCBI Taxonomy" id="76935"/>
    <lineage>
        <taxon>Bacteria</taxon>
        <taxon>Bacillati</taxon>
        <taxon>Bacillota</taxon>
        <taxon>Bacilli</taxon>
        <taxon>Bacillales</taxon>
        <taxon>Bacillaceae</taxon>
    </lineage>
</organism>
<dbReference type="PROSITE" id="PS00490">
    <property type="entry name" value="MOLYBDOPTERIN_PROK_2"/>
    <property type="match status" value="1"/>
</dbReference>
<keyword evidence="2" id="KW-0004">4Fe-4S</keyword>
<evidence type="ECO:0000313" key="9">
    <source>
        <dbReference type="Proteomes" id="UP001057753"/>
    </source>
</evidence>
<dbReference type="CDD" id="cd02754">
    <property type="entry name" value="MopB_Nitrate-R-NapA-like"/>
    <property type="match status" value="1"/>
</dbReference>
<evidence type="ECO:0000256" key="4">
    <source>
        <dbReference type="ARBA" id="ARBA00023004"/>
    </source>
</evidence>
<dbReference type="Gene3D" id="3.40.228.10">
    <property type="entry name" value="Dimethylsulfoxide Reductase, domain 2"/>
    <property type="match status" value="1"/>
</dbReference>
<dbReference type="NCBIfam" id="NF047855">
    <property type="entry name" value="AssmNtatRedNasC"/>
    <property type="match status" value="1"/>
</dbReference>
<feature type="region of interest" description="Disordered" evidence="6">
    <location>
        <begin position="718"/>
        <end position="740"/>
    </location>
</feature>
<dbReference type="GO" id="GO:0043546">
    <property type="term" value="F:molybdopterin cofactor binding"/>
    <property type="evidence" value="ECO:0007669"/>
    <property type="project" value="InterPro"/>
</dbReference>
<dbReference type="Gene3D" id="2.40.40.20">
    <property type="match status" value="1"/>
</dbReference>
<evidence type="ECO:0000256" key="3">
    <source>
        <dbReference type="ARBA" id="ARBA00022723"/>
    </source>
</evidence>
<dbReference type="GO" id="GO:0022904">
    <property type="term" value="P:respiratory electron transport chain"/>
    <property type="evidence" value="ECO:0007669"/>
    <property type="project" value="TreeGrafter"/>
</dbReference>
<reference evidence="8" key="1">
    <citation type="submission" date="2020-06" db="EMBL/GenBank/DDBJ databases">
        <title>Insight into the genomes of haloalkaliphilic bacilli from Kenyan soda lakes.</title>
        <authorList>
            <person name="Mwirichia R."/>
            <person name="Villamizar G.C."/>
            <person name="Poehlein A."/>
            <person name="Mugweru J."/>
            <person name="Kipnyargis A."/>
            <person name="Kiplimo D."/>
            <person name="Orwa P."/>
            <person name="Daniel R."/>
        </authorList>
    </citation>
    <scope>NUCLEOTIDE SEQUENCE</scope>
    <source>
        <strain evidence="8">B1096_S55</strain>
    </source>
</reference>
<dbReference type="AlphaFoldDB" id="A0A9Q4B3X0"/>
<keyword evidence="9" id="KW-1185">Reference proteome</keyword>
<feature type="domain" description="4Fe-4S Mo/W bis-MGD-type" evidence="7">
    <location>
        <begin position="18"/>
        <end position="77"/>
    </location>
</feature>
<dbReference type="GO" id="GO:0051539">
    <property type="term" value="F:4 iron, 4 sulfur cluster binding"/>
    <property type="evidence" value="ECO:0007669"/>
    <property type="project" value="UniProtKB-KW"/>
</dbReference>
<proteinExistence type="predicted"/>
<evidence type="ECO:0000256" key="1">
    <source>
        <dbReference type="ARBA" id="ARBA00001942"/>
    </source>
</evidence>
<evidence type="ECO:0000256" key="2">
    <source>
        <dbReference type="ARBA" id="ARBA00022485"/>
    </source>
</evidence>
<comment type="caution">
    <text evidence="8">The sequence shown here is derived from an EMBL/GenBank/DDBJ whole genome shotgun (WGS) entry which is preliminary data.</text>
</comment>
<keyword evidence="4" id="KW-0408">Iron</keyword>
<dbReference type="Pfam" id="PF00384">
    <property type="entry name" value="Molybdopterin"/>
    <property type="match status" value="1"/>
</dbReference>
<dbReference type="GO" id="GO:0003954">
    <property type="term" value="F:NADH dehydrogenase activity"/>
    <property type="evidence" value="ECO:0007669"/>
    <property type="project" value="TreeGrafter"/>
</dbReference>
<dbReference type="SUPFAM" id="SSF50692">
    <property type="entry name" value="ADC-like"/>
    <property type="match status" value="1"/>
</dbReference>
<dbReference type="InterPro" id="IPR050123">
    <property type="entry name" value="Prok_molybdopt-oxidoreductase"/>
</dbReference>
<dbReference type="Gene3D" id="3.40.50.740">
    <property type="match status" value="1"/>
</dbReference>